<dbReference type="EMBL" id="JBDNCH010000002">
    <property type="protein sequence ID" value="MEN9060871.1"/>
    <property type="molecule type" value="Genomic_DNA"/>
</dbReference>
<evidence type="ECO:0000313" key="3">
    <source>
        <dbReference type="Proteomes" id="UP001428774"/>
    </source>
</evidence>
<evidence type="ECO:0000313" key="2">
    <source>
        <dbReference type="EMBL" id="MEN9060871.1"/>
    </source>
</evidence>
<keyword evidence="3" id="KW-1185">Reference proteome</keyword>
<feature type="compositionally biased region" description="Basic and acidic residues" evidence="1">
    <location>
        <begin position="66"/>
        <end position="76"/>
    </location>
</feature>
<dbReference type="AlphaFoldDB" id="A0AAW9SLM4"/>
<sequence>MDDPVTVEVAQGIFGIGIRRDGGAIQPGSQIVLLQQAEPRQPAGLQPAPCLRVCHVPPLGIGIGGKPEEMLNEKGPGRSLPALSVT</sequence>
<organism evidence="2 3">
    <name type="scientific">Ponticoccus litoralis</name>
    <dbReference type="NCBI Taxonomy" id="422297"/>
    <lineage>
        <taxon>Bacteria</taxon>
        <taxon>Pseudomonadati</taxon>
        <taxon>Pseudomonadota</taxon>
        <taxon>Alphaproteobacteria</taxon>
        <taxon>Rhodobacterales</taxon>
        <taxon>Roseobacteraceae</taxon>
        <taxon>Ponticoccus</taxon>
    </lineage>
</organism>
<evidence type="ECO:0008006" key="4">
    <source>
        <dbReference type="Google" id="ProtNLM"/>
    </source>
</evidence>
<proteinExistence type="predicted"/>
<comment type="caution">
    <text evidence="2">The sequence shown here is derived from an EMBL/GenBank/DDBJ whole genome shotgun (WGS) entry which is preliminary data.</text>
</comment>
<dbReference type="RefSeq" id="WP_347166005.1">
    <property type="nucleotide sequence ID" value="NZ_JBDNCH010000002.1"/>
</dbReference>
<protein>
    <recommendedName>
        <fullName evidence="4">PDZ domain-containing protein</fullName>
    </recommendedName>
</protein>
<feature type="region of interest" description="Disordered" evidence="1">
    <location>
        <begin position="64"/>
        <end position="86"/>
    </location>
</feature>
<name>A0AAW9SLM4_9RHOB</name>
<gene>
    <name evidence="2" type="ORF">ABFB10_07280</name>
</gene>
<accession>A0AAW9SLM4</accession>
<evidence type="ECO:0000256" key="1">
    <source>
        <dbReference type="SAM" id="MobiDB-lite"/>
    </source>
</evidence>
<reference evidence="2 3" key="1">
    <citation type="submission" date="2024-05" db="EMBL/GenBank/DDBJ databases">
        <title>Genome sequence of Ponticoccus litoralis KCCM 90028.</title>
        <authorList>
            <person name="Kim J.M."/>
            <person name="Lee J.K."/>
            <person name="Choi B.J."/>
            <person name="Bayburt H."/>
            <person name="Baek J.H."/>
            <person name="Jeon C.O."/>
        </authorList>
    </citation>
    <scope>NUCLEOTIDE SEQUENCE [LARGE SCALE GENOMIC DNA]</scope>
    <source>
        <strain evidence="2 3">KCCM 90028</strain>
    </source>
</reference>
<dbReference type="Proteomes" id="UP001428774">
    <property type="component" value="Unassembled WGS sequence"/>
</dbReference>